<dbReference type="Proteomes" id="UP001470230">
    <property type="component" value="Unassembled WGS sequence"/>
</dbReference>
<name>A0ABR2H2E3_9EUKA</name>
<proteinExistence type="predicted"/>
<evidence type="ECO:0000313" key="2">
    <source>
        <dbReference type="Proteomes" id="UP001470230"/>
    </source>
</evidence>
<reference evidence="1 2" key="1">
    <citation type="submission" date="2024-04" db="EMBL/GenBank/DDBJ databases">
        <title>Tritrichomonas musculus Genome.</title>
        <authorList>
            <person name="Alves-Ferreira E."/>
            <person name="Grigg M."/>
            <person name="Lorenzi H."/>
            <person name="Galac M."/>
        </authorList>
    </citation>
    <scope>NUCLEOTIDE SEQUENCE [LARGE SCALE GENOMIC DNA]</scope>
    <source>
        <strain evidence="1 2">EAF2021</strain>
    </source>
</reference>
<organism evidence="1 2">
    <name type="scientific">Tritrichomonas musculus</name>
    <dbReference type="NCBI Taxonomy" id="1915356"/>
    <lineage>
        <taxon>Eukaryota</taxon>
        <taxon>Metamonada</taxon>
        <taxon>Parabasalia</taxon>
        <taxon>Tritrichomonadida</taxon>
        <taxon>Tritrichomonadidae</taxon>
        <taxon>Tritrichomonas</taxon>
    </lineage>
</organism>
<feature type="non-terminal residue" evidence="1">
    <location>
        <position position="80"/>
    </location>
</feature>
<comment type="caution">
    <text evidence="1">The sequence shown here is derived from an EMBL/GenBank/DDBJ whole genome shotgun (WGS) entry which is preliminary data.</text>
</comment>
<protein>
    <submittedName>
        <fullName evidence="1">Uncharacterized protein</fullName>
    </submittedName>
</protein>
<evidence type="ECO:0000313" key="1">
    <source>
        <dbReference type="EMBL" id="KAK8840033.1"/>
    </source>
</evidence>
<keyword evidence="2" id="KW-1185">Reference proteome</keyword>
<sequence length="80" mass="9383">MSLDNTPTNKLIELSNLLYNENLTINDWKNEFDNENDLRENLIEMLVSDILNKGYDGENNYNSMYWFVKGLNIPSPKPLK</sequence>
<gene>
    <name evidence="1" type="ORF">M9Y10_031318</name>
</gene>
<accession>A0ABR2H2E3</accession>
<dbReference type="EMBL" id="JAPFFF010000049">
    <property type="protein sequence ID" value="KAK8840033.1"/>
    <property type="molecule type" value="Genomic_DNA"/>
</dbReference>